<dbReference type="Gene3D" id="3.40.50.720">
    <property type="entry name" value="NAD(P)-binding Rossmann-like Domain"/>
    <property type="match status" value="2"/>
</dbReference>
<dbReference type="InterPro" id="IPR058205">
    <property type="entry name" value="D-LDH-like"/>
</dbReference>
<keyword evidence="2 4" id="KW-0560">Oxidoreductase</keyword>
<dbReference type="PROSITE" id="PS00065">
    <property type="entry name" value="D_2_HYDROXYACID_DH_1"/>
    <property type="match status" value="1"/>
</dbReference>
<proteinExistence type="inferred from homology"/>
<dbReference type="InterPro" id="IPR006139">
    <property type="entry name" value="D-isomer_2_OHA_DH_cat_dom"/>
</dbReference>
<dbReference type="PROSITE" id="PS00670">
    <property type="entry name" value="D_2_HYDROXYACID_DH_2"/>
    <property type="match status" value="1"/>
</dbReference>
<reference evidence="7 8" key="1">
    <citation type="submission" date="2023-07" db="EMBL/GenBank/DDBJ databases">
        <title>Genomic Encyclopedia of Type Strains, Phase IV (KMG-IV): sequencing the most valuable type-strain genomes for metagenomic binning, comparative biology and taxonomic classification.</title>
        <authorList>
            <person name="Goeker M."/>
        </authorList>
    </citation>
    <scope>NUCLEOTIDE SEQUENCE [LARGE SCALE GENOMIC DNA]</scope>
    <source>
        <strain evidence="7 8">B6-8</strain>
    </source>
</reference>
<feature type="domain" description="D-isomer specific 2-hydroxyacid dehydrogenase NAD-binding" evidence="6">
    <location>
        <begin position="110"/>
        <end position="298"/>
    </location>
</feature>
<dbReference type="PANTHER" id="PTHR43026:SF1">
    <property type="entry name" value="2-HYDROXYACID DEHYDROGENASE HOMOLOG 1-RELATED"/>
    <property type="match status" value="1"/>
</dbReference>
<sequence>MRVAVFNTKPYDRQFLNEANVAFGHELVFFEPRLDETTAPLAHGFAGVCVFVNDVVDAAVLAVLQAGGTRLLALRAAGYNNVDLVAAERLGIDVVRVPAYSPHAVAEFTIALLLSMDRRIPRAWSRVRDNNFALDGLIGHDLYGKTVGVIGTGRIGGIVARILKLGFGCTVLAFDQHEDPELHAIGVAYRPRADLIAAADIITLHCPLTPETHHLIDAEAIERAKPGVIIINTSRGALIDAEALIDGLKRGKVGGVALDVYEQEGDLFFEDLSNEIIQDDVFQRLLTFPNVLVTGHQAFFTVEALGAIARTTLANIADAEAGRPLAHRVAPETVSGIH</sequence>
<dbReference type="Pfam" id="PF00389">
    <property type="entry name" value="2-Hacid_dh"/>
    <property type="match status" value="1"/>
</dbReference>
<evidence type="ECO:0000256" key="1">
    <source>
        <dbReference type="ARBA" id="ARBA00005854"/>
    </source>
</evidence>
<dbReference type="EC" id="1.1.1.28" evidence="7"/>
<accession>A0ABU0H5U1</accession>
<evidence type="ECO:0000259" key="5">
    <source>
        <dbReference type="Pfam" id="PF00389"/>
    </source>
</evidence>
<evidence type="ECO:0000259" key="6">
    <source>
        <dbReference type="Pfam" id="PF02826"/>
    </source>
</evidence>
<evidence type="ECO:0000256" key="2">
    <source>
        <dbReference type="ARBA" id="ARBA00023002"/>
    </source>
</evidence>
<feature type="domain" description="D-isomer specific 2-hydroxyacid dehydrogenase catalytic" evidence="5">
    <location>
        <begin position="3"/>
        <end position="329"/>
    </location>
</feature>
<comment type="similarity">
    <text evidence="1 4">Belongs to the D-isomer specific 2-hydroxyacid dehydrogenase family.</text>
</comment>
<organism evidence="7 8">
    <name type="scientific">Kaistia dalseonensis</name>
    <dbReference type="NCBI Taxonomy" id="410840"/>
    <lineage>
        <taxon>Bacteria</taxon>
        <taxon>Pseudomonadati</taxon>
        <taxon>Pseudomonadota</taxon>
        <taxon>Alphaproteobacteria</taxon>
        <taxon>Hyphomicrobiales</taxon>
        <taxon>Kaistiaceae</taxon>
        <taxon>Kaistia</taxon>
    </lineage>
</organism>
<dbReference type="SUPFAM" id="SSF52283">
    <property type="entry name" value="Formate/glycerate dehydrogenase catalytic domain-like"/>
    <property type="match status" value="1"/>
</dbReference>
<dbReference type="PROSITE" id="PS00671">
    <property type="entry name" value="D_2_HYDROXYACID_DH_3"/>
    <property type="match status" value="1"/>
</dbReference>
<dbReference type="InterPro" id="IPR029753">
    <property type="entry name" value="D-isomer_DH_CS"/>
</dbReference>
<dbReference type="GO" id="GO:0008720">
    <property type="term" value="F:D-lactate dehydrogenase (NAD+) activity"/>
    <property type="evidence" value="ECO:0007669"/>
    <property type="project" value="UniProtKB-EC"/>
</dbReference>
<name>A0ABU0H5U1_9HYPH</name>
<dbReference type="InterPro" id="IPR036291">
    <property type="entry name" value="NAD(P)-bd_dom_sf"/>
</dbReference>
<dbReference type="Proteomes" id="UP001241603">
    <property type="component" value="Unassembled WGS sequence"/>
</dbReference>
<evidence type="ECO:0000256" key="3">
    <source>
        <dbReference type="ARBA" id="ARBA00023027"/>
    </source>
</evidence>
<keyword evidence="3" id="KW-0520">NAD</keyword>
<evidence type="ECO:0000313" key="8">
    <source>
        <dbReference type="Proteomes" id="UP001241603"/>
    </source>
</evidence>
<evidence type="ECO:0000313" key="7">
    <source>
        <dbReference type="EMBL" id="MDQ0436826.1"/>
    </source>
</evidence>
<comment type="caution">
    <text evidence="7">The sequence shown here is derived from an EMBL/GenBank/DDBJ whole genome shotgun (WGS) entry which is preliminary data.</text>
</comment>
<dbReference type="EMBL" id="JAUSVO010000001">
    <property type="protein sequence ID" value="MDQ0436826.1"/>
    <property type="molecule type" value="Genomic_DNA"/>
</dbReference>
<evidence type="ECO:0000256" key="4">
    <source>
        <dbReference type="RuleBase" id="RU003719"/>
    </source>
</evidence>
<dbReference type="InterPro" id="IPR029752">
    <property type="entry name" value="D-isomer_DH_CS1"/>
</dbReference>
<keyword evidence="8" id="KW-1185">Reference proteome</keyword>
<dbReference type="PANTHER" id="PTHR43026">
    <property type="entry name" value="2-HYDROXYACID DEHYDROGENASE HOMOLOG 1-RELATED"/>
    <property type="match status" value="1"/>
</dbReference>
<dbReference type="SUPFAM" id="SSF51735">
    <property type="entry name" value="NAD(P)-binding Rossmann-fold domains"/>
    <property type="match status" value="1"/>
</dbReference>
<dbReference type="RefSeq" id="WP_266347709.1">
    <property type="nucleotide sequence ID" value="NZ_JAPKNG010000001.1"/>
</dbReference>
<protein>
    <submittedName>
        <fullName evidence="7">D-lactate dehydrogenase</fullName>
        <ecNumber evidence="7">1.1.1.28</ecNumber>
    </submittedName>
</protein>
<dbReference type="Pfam" id="PF02826">
    <property type="entry name" value="2-Hacid_dh_C"/>
    <property type="match status" value="1"/>
</dbReference>
<dbReference type="CDD" id="cd12183">
    <property type="entry name" value="LDH_like_2"/>
    <property type="match status" value="1"/>
</dbReference>
<dbReference type="InterPro" id="IPR006140">
    <property type="entry name" value="D-isomer_DH_NAD-bd"/>
</dbReference>
<gene>
    <name evidence="7" type="ORF">QO014_001196</name>
</gene>